<dbReference type="CDD" id="cd00586">
    <property type="entry name" value="4HBT"/>
    <property type="match status" value="1"/>
</dbReference>
<dbReference type="RefSeq" id="WP_056864981.1">
    <property type="nucleotide sequence ID" value="NZ_BAAAMM010000013.1"/>
</dbReference>
<organism evidence="1 2">
    <name type="scientific">Nocardioides kribbensis</name>
    <dbReference type="NCBI Taxonomy" id="305517"/>
    <lineage>
        <taxon>Bacteria</taxon>
        <taxon>Bacillati</taxon>
        <taxon>Actinomycetota</taxon>
        <taxon>Actinomycetes</taxon>
        <taxon>Propionibacteriales</taxon>
        <taxon>Nocardioidaceae</taxon>
        <taxon>Nocardioides</taxon>
    </lineage>
</organism>
<dbReference type="Pfam" id="PF13279">
    <property type="entry name" value="4HBT_2"/>
    <property type="match status" value="1"/>
</dbReference>
<dbReference type="Gene3D" id="3.10.129.10">
    <property type="entry name" value="Hotdog Thioesterase"/>
    <property type="match status" value="1"/>
</dbReference>
<proteinExistence type="predicted"/>
<dbReference type="InterPro" id="IPR029069">
    <property type="entry name" value="HotDog_dom_sf"/>
</dbReference>
<evidence type="ECO:0000313" key="1">
    <source>
        <dbReference type="EMBL" id="MEQ7848441.1"/>
    </source>
</evidence>
<name>A0ABV1P0Y4_9ACTN</name>
<dbReference type="Proteomes" id="UP001482520">
    <property type="component" value="Unassembled WGS sequence"/>
</dbReference>
<accession>A0ABV1P0Y4</accession>
<dbReference type="EMBL" id="JBEGDP010000017">
    <property type="protein sequence ID" value="MEQ7848441.1"/>
    <property type="molecule type" value="Genomic_DNA"/>
</dbReference>
<evidence type="ECO:0000313" key="2">
    <source>
        <dbReference type="Proteomes" id="UP001482520"/>
    </source>
</evidence>
<keyword evidence="2" id="KW-1185">Reference proteome</keyword>
<sequence>MGEVFDGEIQARYRDVNTGGHVDNVEAIRVLDEARTQFFRFAPLGLPAGVGLLARVPGGVSELMGSQRVDYHAEMRFAPYQPFLVRIWLAHVGRSSFTISSEVRVERDHPPAVVAESSLVFWDHAAQASWPISPEVRADLDRFRGDRVALRERPGP</sequence>
<dbReference type="SUPFAM" id="SSF54637">
    <property type="entry name" value="Thioesterase/thiol ester dehydrase-isomerase"/>
    <property type="match status" value="1"/>
</dbReference>
<reference evidence="1 2" key="1">
    <citation type="submission" date="2024-02" db="EMBL/GenBank/DDBJ databases">
        <title>Full genome sequence of Nocardioides kribbensis.</title>
        <authorList>
            <person name="Poletto B.L."/>
            <person name="Silva G."/>
            <person name="Galante D."/>
            <person name="Campos K.R."/>
            <person name="Santos M.B.N."/>
            <person name="Sacchi C.T."/>
        </authorList>
    </citation>
    <scope>NUCLEOTIDE SEQUENCE [LARGE SCALE GENOMIC DNA]</scope>
    <source>
        <strain evidence="1 2">O4R</strain>
    </source>
</reference>
<protein>
    <submittedName>
        <fullName evidence="1">Thioesterase family protein</fullName>
    </submittedName>
</protein>
<gene>
    <name evidence="1" type="ORF">V6R90_14245</name>
</gene>
<comment type="caution">
    <text evidence="1">The sequence shown here is derived from an EMBL/GenBank/DDBJ whole genome shotgun (WGS) entry which is preliminary data.</text>
</comment>